<sequence length="501" mass="53003">MSLWNFTFDDTSTFFTYTPYADGSNSGLTKGWEPWYTQSGFISQNGEGGAGDSYHLTSLAGASVSLDFYGTAVYLYGTTNSTYDILVDNSPYVDVSPIADLLVSVTNLQEGNHNVTLTARPSESSEQLAFDRAVVSAPLINNQTPTEAFYDNSDTATLTYTGDWSVASAPGIPNATISAPWHETLAQGANVAMDIGVGAVGVSLYGMANWGNWLYTVSVDGGAENTYNGSTFWKVPDALLFYQGGLDPTRNHSVKITNVTPQMKLALNSIRVYNTDVAQTTSSYSTSSATAAAASISDSVPSASSAHSSVNAGAVAGAIVGVGVILALIGRFFWWHSRRSHPSPSLDMAESDRYRDGTPHRPAFPSPGYLGASSAVALNSPRDGYSPREGSIYSVPHTEVSGPPGAVVMSWGPGTASDYDEDRSTTVPRSGTLTPNLAGTTSDVLENRRPVGKMQSPPPPPAPAPITLDTPDVDRLIELIAQRIDRGGPGRDESAPPEYHG</sequence>
<evidence type="ECO:0000256" key="1">
    <source>
        <dbReference type="SAM" id="MobiDB-lite"/>
    </source>
</evidence>
<protein>
    <recommendedName>
        <fullName evidence="5">Transmembrane protein</fullName>
    </recommendedName>
</protein>
<keyword evidence="2" id="KW-1133">Transmembrane helix</keyword>
<organism evidence="3 4">
    <name type="scientific">Mycena maculata</name>
    <dbReference type="NCBI Taxonomy" id="230809"/>
    <lineage>
        <taxon>Eukaryota</taxon>
        <taxon>Fungi</taxon>
        <taxon>Dikarya</taxon>
        <taxon>Basidiomycota</taxon>
        <taxon>Agaricomycotina</taxon>
        <taxon>Agaricomycetes</taxon>
        <taxon>Agaricomycetidae</taxon>
        <taxon>Agaricales</taxon>
        <taxon>Marasmiineae</taxon>
        <taxon>Mycenaceae</taxon>
        <taxon>Mycena</taxon>
    </lineage>
</organism>
<feature type="compositionally biased region" description="Basic and acidic residues" evidence="1">
    <location>
        <begin position="350"/>
        <end position="359"/>
    </location>
</feature>
<keyword evidence="2" id="KW-0812">Transmembrane</keyword>
<reference evidence="3" key="1">
    <citation type="submission" date="2023-03" db="EMBL/GenBank/DDBJ databases">
        <title>Massive genome expansion in bonnet fungi (Mycena s.s.) driven by repeated elements and novel gene families across ecological guilds.</title>
        <authorList>
            <consortium name="Lawrence Berkeley National Laboratory"/>
            <person name="Harder C.B."/>
            <person name="Miyauchi S."/>
            <person name="Viragh M."/>
            <person name="Kuo A."/>
            <person name="Thoen E."/>
            <person name="Andreopoulos B."/>
            <person name="Lu D."/>
            <person name="Skrede I."/>
            <person name="Drula E."/>
            <person name="Henrissat B."/>
            <person name="Morin E."/>
            <person name="Kohler A."/>
            <person name="Barry K."/>
            <person name="LaButti K."/>
            <person name="Morin E."/>
            <person name="Salamov A."/>
            <person name="Lipzen A."/>
            <person name="Mereny Z."/>
            <person name="Hegedus B."/>
            <person name="Baldrian P."/>
            <person name="Stursova M."/>
            <person name="Weitz H."/>
            <person name="Taylor A."/>
            <person name="Grigoriev I.V."/>
            <person name="Nagy L.G."/>
            <person name="Martin F."/>
            <person name="Kauserud H."/>
        </authorList>
    </citation>
    <scope>NUCLEOTIDE SEQUENCE</scope>
    <source>
        <strain evidence="3">CBHHK188m</strain>
    </source>
</reference>
<evidence type="ECO:0000313" key="4">
    <source>
        <dbReference type="Proteomes" id="UP001215280"/>
    </source>
</evidence>
<accession>A0AAD7J4R5</accession>
<feature type="region of interest" description="Disordered" evidence="1">
    <location>
        <begin position="413"/>
        <end position="474"/>
    </location>
</feature>
<keyword evidence="2" id="KW-0472">Membrane</keyword>
<feature type="region of interest" description="Disordered" evidence="1">
    <location>
        <begin position="482"/>
        <end position="501"/>
    </location>
</feature>
<dbReference type="Gene3D" id="2.60.120.260">
    <property type="entry name" value="Galactose-binding domain-like"/>
    <property type="match status" value="1"/>
</dbReference>
<evidence type="ECO:0000313" key="3">
    <source>
        <dbReference type="EMBL" id="KAJ7755055.1"/>
    </source>
</evidence>
<proteinExistence type="predicted"/>
<feature type="compositionally biased region" description="Polar residues" evidence="1">
    <location>
        <begin position="425"/>
        <end position="444"/>
    </location>
</feature>
<dbReference type="EMBL" id="JARJLG010000065">
    <property type="protein sequence ID" value="KAJ7755055.1"/>
    <property type="molecule type" value="Genomic_DNA"/>
</dbReference>
<feature type="region of interest" description="Disordered" evidence="1">
    <location>
        <begin position="340"/>
        <end position="370"/>
    </location>
</feature>
<dbReference type="Proteomes" id="UP001215280">
    <property type="component" value="Unassembled WGS sequence"/>
</dbReference>
<evidence type="ECO:0000256" key="2">
    <source>
        <dbReference type="SAM" id="Phobius"/>
    </source>
</evidence>
<comment type="caution">
    <text evidence="3">The sequence shown here is derived from an EMBL/GenBank/DDBJ whole genome shotgun (WGS) entry which is preliminary data.</text>
</comment>
<feature type="transmembrane region" description="Helical" evidence="2">
    <location>
        <begin position="312"/>
        <end position="334"/>
    </location>
</feature>
<name>A0AAD7J4R5_9AGAR</name>
<keyword evidence="4" id="KW-1185">Reference proteome</keyword>
<dbReference type="AlphaFoldDB" id="A0AAD7J4R5"/>
<gene>
    <name evidence="3" type="ORF">DFH07DRAFT_822744</name>
</gene>
<evidence type="ECO:0008006" key="5">
    <source>
        <dbReference type="Google" id="ProtNLM"/>
    </source>
</evidence>